<dbReference type="Proteomes" id="UP000474757">
    <property type="component" value="Unassembled WGS sequence"/>
</dbReference>
<gene>
    <name evidence="1" type="ORF">GZA08_04790</name>
</gene>
<sequence length="52" mass="5875">MTRLMTEAELEAKLRDMGLAPEPEDKARILDGARSARSLAETLRAFLEQESR</sequence>
<comment type="caution">
    <text evidence="1">The sequence shown here is derived from an EMBL/GenBank/DDBJ whole genome shotgun (WGS) entry which is preliminary data.</text>
</comment>
<reference evidence="1 2" key="1">
    <citation type="submission" date="2020-02" db="EMBL/GenBank/DDBJ databases">
        <title>Pseudoroseicyclus tamarix, sp. nov., isolated from offshore sediment of a Tamarix chinensis forest.</title>
        <authorList>
            <person name="Gai Y."/>
        </authorList>
    </citation>
    <scope>NUCLEOTIDE SEQUENCE [LARGE SCALE GENOMIC DNA]</scope>
    <source>
        <strain evidence="1 2">CLL3-39</strain>
    </source>
</reference>
<dbReference type="EMBL" id="JAAGAB010000001">
    <property type="protein sequence ID" value="NDV00286.1"/>
    <property type="molecule type" value="Genomic_DNA"/>
</dbReference>
<name>A0A6B2K1N3_9RHOB</name>
<accession>A0A6B2K1N3</accession>
<dbReference type="RefSeq" id="WP_163890478.1">
    <property type="nucleotide sequence ID" value="NZ_JAAFYS010000001.1"/>
</dbReference>
<evidence type="ECO:0000313" key="2">
    <source>
        <dbReference type="Proteomes" id="UP000474757"/>
    </source>
</evidence>
<protein>
    <submittedName>
        <fullName evidence="1">Uncharacterized protein</fullName>
    </submittedName>
</protein>
<organism evidence="1 2">
    <name type="scientific">Pseudoroseicyclus tamaricis</name>
    <dbReference type="NCBI Taxonomy" id="2705421"/>
    <lineage>
        <taxon>Bacteria</taxon>
        <taxon>Pseudomonadati</taxon>
        <taxon>Pseudomonadota</taxon>
        <taxon>Alphaproteobacteria</taxon>
        <taxon>Rhodobacterales</taxon>
        <taxon>Paracoccaceae</taxon>
        <taxon>Pseudoroseicyclus</taxon>
    </lineage>
</organism>
<proteinExistence type="predicted"/>
<keyword evidence="2" id="KW-1185">Reference proteome</keyword>
<evidence type="ECO:0000313" key="1">
    <source>
        <dbReference type="EMBL" id="NDV00286.1"/>
    </source>
</evidence>
<dbReference type="AlphaFoldDB" id="A0A6B2K1N3"/>